<dbReference type="InterPro" id="IPR011010">
    <property type="entry name" value="DNA_brk_join_enz"/>
</dbReference>
<dbReference type="GO" id="GO:0015074">
    <property type="term" value="P:DNA integration"/>
    <property type="evidence" value="ECO:0007669"/>
    <property type="project" value="UniProtKB-KW"/>
</dbReference>
<evidence type="ECO:0000256" key="3">
    <source>
        <dbReference type="ARBA" id="ARBA00023125"/>
    </source>
</evidence>
<accession>A0A1Y3P3N3</accession>
<dbReference type="OrthoDB" id="5391994at2"/>
<evidence type="ECO:0000256" key="4">
    <source>
        <dbReference type="ARBA" id="ARBA00023172"/>
    </source>
</evidence>
<evidence type="ECO:0000256" key="2">
    <source>
        <dbReference type="ARBA" id="ARBA00022908"/>
    </source>
</evidence>
<dbReference type="Gene3D" id="1.10.443.10">
    <property type="entry name" value="Intergrase catalytic core"/>
    <property type="match status" value="1"/>
</dbReference>
<dbReference type="InterPro" id="IPR050808">
    <property type="entry name" value="Phage_Integrase"/>
</dbReference>
<name>A0A1Y3P3N3_9PSED</name>
<evidence type="ECO:0000256" key="1">
    <source>
        <dbReference type="ARBA" id="ARBA00008857"/>
    </source>
</evidence>
<feature type="domain" description="Core-binding (CB)" evidence="7">
    <location>
        <begin position="86"/>
        <end position="167"/>
    </location>
</feature>
<evidence type="ECO:0000313" key="9">
    <source>
        <dbReference type="Proteomes" id="UP000195440"/>
    </source>
</evidence>
<feature type="domain" description="Tyr recombinase" evidence="6">
    <location>
        <begin position="190"/>
        <end position="394"/>
    </location>
</feature>
<dbReference type="AlphaFoldDB" id="A0A1Y3P3N3"/>
<dbReference type="InterPro" id="IPR044068">
    <property type="entry name" value="CB"/>
</dbReference>
<dbReference type="InterPro" id="IPR013762">
    <property type="entry name" value="Integrase-like_cat_sf"/>
</dbReference>
<reference evidence="8 9" key="1">
    <citation type="journal article" date="2017" name="Syst. Appl. Microbiol.">
        <title>Pseudomonas caspiana sp. nov., a citrus pathogen in the Pseudomonas syringae phylogenetic group.</title>
        <authorList>
            <person name="Busquets A."/>
            <person name="Gomila M."/>
            <person name="Beiki F."/>
            <person name="Mulet M."/>
            <person name="Rahimian H."/>
            <person name="Garcia-Valdes E."/>
            <person name="Lalucat J."/>
        </authorList>
    </citation>
    <scope>NUCLEOTIDE SEQUENCE [LARGE SCALE GENOMIC DNA]</scope>
    <source>
        <strain evidence="8 9">FBF102</strain>
    </source>
</reference>
<dbReference type="EMBL" id="LOHF01000004">
    <property type="protein sequence ID" value="OUM74420.1"/>
    <property type="molecule type" value="Genomic_DNA"/>
</dbReference>
<dbReference type="Pfam" id="PF12167">
    <property type="entry name" value="Arm-DNA-bind_2"/>
    <property type="match status" value="1"/>
</dbReference>
<keyword evidence="3 5" id="KW-0238">DNA-binding</keyword>
<evidence type="ECO:0000313" key="8">
    <source>
        <dbReference type="EMBL" id="OUM74420.1"/>
    </source>
</evidence>
<evidence type="ECO:0000256" key="5">
    <source>
        <dbReference type="PROSITE-ProRule" id="PRU01248"/>
    </source>
</evidence>
<comment type="similarity">
    <text evidence="1">Belongs to the 'phage' integrase family.</text>
</comment>
<keyword evidence="4" id="KW-0233">DNA recombination</keyword>
<dbReference type="GO" id="GO:0003677">
    <property type="term" value="F:DNA binding"/>
    <property type="evidence" value="ECO:0007669"/>
    <property type="project" value="UniProtKB-UniRule"/>
</dbReference>
<evidence type="ECO:0000259" key="6">
    <source>
        <dbReference type="PROSITE" id="PS51898"/>
    </source>
</evidence>
<dbReference type="SUPFAM" id="SSF56349">
    <property type="entry name" value="DNA breaking-rejoining enzymes"/>
    <property type="match status" value="1"/>
</dbReference>
<dbReference type="InterPro" id="IPR010998">
    <property type="entry name" value="Integrase_recombinase_N"/>
</dbReference>
<dbReference type="PROSITE" id="PS51898">
    <property type="entry name" value="TYR_RECOMBINASE"/>
    <property type="match status" value="1"/>
</dbReference>
<dbReference type="InterPro" id="IPR002104">
    <property type="entry name" value="Integrase_catalytic"/>
</dbReference>
<evidence type="ECO:0000259" key="7">
    <source>
        <dbReference type="PROSITE" id="PS51900"/>
    </source>
</evidence>
<gene>
    <name evidence="8" type="ORF">AUC60_06620</name>
</gene>
<dbReference type="Proteomes" id="UP000195440">
    <property type="component" value="Unassembled WGS sequence"/>
</dbReference>
<dbReference type="Pfam" id="PF00589">
    <property type="entry name" value="Phage_integrase"/>
    <property type="match status" value="1"/>
</dbReference>
<dbReference type="PANTHER" id="PTHR30629:SF2">
    <property type="entry name" value="PROPHAGE INTEGRASE INTS-RELATED"/>
    <property type="match status" value="1"/>
</dbReference>
<comment type="caution">
    <text evidence="8">The sequence shown here is derived from an EMBL/GenBank/DDBJ whole genome shotgun (WGS) entry which is preliminary data.</text>
</comment>
<sequence>MSDKMPTGVEMNGKQLRIWFIFNGQRCREPLDGISKVNKAAIAYADNKRRTILAEIKEGRFDYAAHFPNSPRAAMFTGTGGPSMKRTVKEGIDRWLEVQRALKASSTVVNYVSKAKHVEKKFGKRRIVDISKSDIELFQAQLLKQGLSPKTVNDIFTVVRGVWADAFGDGILKANPLDRISNVGSDVDLEHADPFSRTEIDLIGKADPERRPDTRMIEFNCWAGLALSELIALAVEDIDLDAGMVQVRRALVVGEFKVPKERSRVRLVELIDPALELMREIVAAAREAPVEEITVIQRDNITSKKMKVRFLFRSSSSGLMWSGKTLSNWFTAHLKIADVRHRGANQCRHTFASQMLSSYVPVEWVAKQLGHADTTMVRKHYGRWIPKDTKSMAGIVSKMLGFRVGEQGCERP</sequence>
<dbReference type="RefSeq" id="WP_087265308.1">
    <property type="nucleotide sequence ID" value="NZ_JBJGBV010000017.1"/>
</dbReference>
<dbReference type="PROSITE" id="PS51900">
    <property type="entry name" value="CB"/>
    <property type="match status" value="1"/>
</dbReference>
<keyword evidence="9" id="KW-1185">Reference proteome</keyword>
<keyword evidence="2" id="KW-0229">DNA integration</keyword>
<dbReference type="PANTHER" id="PTHR30629">
    <property type="entry name" value="PROPHAGE INTEGRASE"/>
    <property type="match status" value="1"/>
</dbReference>
<proteinExistence type="inferred from homology"/>
<dbReference type="InterPro" id="IPR022000">
    <property type="entry name" value="Min27-like_integrase_DNA_bind"/>
</dbReference>
<protein>
    <submittedName>
        <fullName evidence="8">Integrase</fullName>
    </submittedName>
</protein>
<organism evidence="8 9">
    <name type="scientific">Pseudomonas caspiana</name>
    <dbReference type="NCBI Taxonomy" id="1451454"/>
    <lineage>
        <taxon>Bacteria</taxon>
        <taxon>Pseudomonadati</taxon>
        <taxon>Pseudomonadota</taxon>
        <taxon>Gammaproteobacteria</taxon>
        <taxon>Pseudomonadales</taxon>
        <taxon>Pseudomonadaceae</taxon>
        <taxon>Pseudomonas</taxon>
    </lineage>
</organism>
<dbReference type="Gene3D" id="1.10.150.130">
    <property type="match status" value="1"/>
</dbReference>
<dbReference type="GO" id="GO:0006310">
    <property type="term" value="P:DNA recombination"/>
    <property type="evidence" value="ECO:0007669"/>
    <property type="project" value="UniProtKB-KW"/>
</dbReference>